<gene>
    <name evidence="2" type="ORF">D5R40_33085</name>
</gene>
<dbReference type="AlphaFoldDB" id="A0A3N6NR94"/>
<accession>A0A3N6NR94</accession>
<protein>
    <submittedName>
        <fullName evidence="2">Ribonuclease D</fullName>
    </submittedName>
</protein>
<dbReference type="OrthoDB" id="9807790at2"/>
<dbReference type="CDD" id="cd06142">
    <property type="entry name" value="RNaseD_exo"/>
    <property type="match status" value="1"/>
</dbReference>
<dbReference type="Proteomes" id="UP000269154">
    <property type="component" value="Unassembled WGS sequence"/>
</dbReference>
<dbReference type="InterPro" id="IPR002562">
    <property type="entry name" value="3'-5'_exonuclease_dom"/>
</dbReference>
<dbReference type="SUPFAM" id="SSF53098">
    <property type="entry name" value="Ribonuclease H-like"/>
    <property type="match status" value="1"/>
</dbReference>
<dbReference type="GO" id="GO:0008408">
    <property type="term" value="F:3'-5' exonuclease activity"/>
    <property type="evidence" value="ECO:0007669"/>
    <property type="project" value="InterPro"/>
</dbReference>
<dbReference type="GO" id="GO:0003676">
    <property type="term" value="F:nucleic acid binding"/>
    <property type="evidence" value="ECO:0007669"/>
    <property type="project" value="InterPro"/>
</dbReference>
<evidence type="ECO:0000313" key="3">
    <source>
        <dbReference type="Proteomes" id="UP000269154"/>
    </source>
</evidence>
<dbReference type="SMART" id="SM00474">
    <property type="entry name" value="35EXOc"/>
    <property type="match status" value="1"/>
</dbReference>
<evidence type="ECO:0000259" key="1">
    <source>
        <dbReference type="SMART" id="SM00474"/>
    </source>
</evidence>
<dbReference type="Pfam" id="PF01612">
    <property type="entry name" value="DNA_pol_A_exo1"/>
    <property type="match status" value="1"/>
</dbReference>
<dbReference type="InterPro" id="IPR036397">
    <property type="entry name" value="RNaseH_sf"/>
</dbReference>
<evidence type="ECO:0000313" key="2">
    <source>
        <dbReference type="EMBL" id="RQH17966.1"/>
    </source>
</evidence>
<dbReference type="PANTHER" id="PTHR47649">
    <property type="entry name" value="RIBONUCLEASE D"/>
    <property type="match status" value="1"/>
</dbReference>
<reference evidence="2 3" key="1">
    <citation type="journal article" date="2018" name="ACS Chem. Biol.">
        <title>Ketoreductase domain dysfunction expands chemodiversity: malyngamide biosynthesis in the cyanobacterium Okeania hirsuta.</title>
        <authorList>
            <person name="Moss N.A."/>
            <person name="Leao T."/>
            <person name="Rankin M."/>
            <person name="McCullough T.M."/>
            <person name="Qu P."/>
            <person name="Korobeynikov A."/>
            <person name="Smith J.L."/>
            <person name="Gerwick L."/>
            <person name="Gerwick W.H."/>
        </authorList>
    </citation>
    <scope>NUCLEOTIDE SEQUENCE [LARGE SCALE GENOMIC DNA]</scope>
    <source>
        <strain evidence="2 3">PAB10Feb10-1</strain>
    </source>
</reference>
<name>A0A3N6NR94_9CYAN</name>
<feature type="domain" description="3'-5' exonuclease" evidence="1">
    <location>
        <begin position="1"/>
        <end position="179"/>
    </location>
</feature>
<dbReference type="GO" id="GO:0006139">
    <property type="term" value="P:nucleobase-containing compound metabolic process"/>
    <property type="evidence" value="ECO:0007669"/>
    <property type="project" value="InterPro"/>
</dbReference>
<proteinExistence type="predicted"/>
<dbReference type="Gene3D" id="3.30.420.10">
    <property type="entry name" value="Ribonuclease H-like superfamily/Ribonuclease H"/>
    <property type="match status" value="1"/>
</dbReference>
<organism evidence="2 3">
    <name type="scientific">Okeania hirsuta</name>
    <dbReference type="NCBI Taxonomy" id="1458930"/>
    <lineage>
        <taxon>Bacteria</taxon>
        <taxon>Bacillati</taxon>
        <taxon>Cyanobacteriota</taxon>
        <taxon>Cyanophyceae</taxon>
        <taxon>Oscillatoriophycideae</taxon>
        <taxon>Oscillatoriales</taxon>
        <taxon>Microcoleaceae</taxon>
        <taxon>Okeania</taxon>
    </lineage>
</organism>
<keyword evidence="3" id="KW-1185">Reference proteome</keyword>
<comment type="caution">
    <text evidence="2">The sequence shown here is derived from an EMBL/GenBank/DDBJ whole genome shotgun (WGS) entry which is preliminary data.</text>
</comment>
<dbReference type="EMBL" id="RCBY01000482">
    <property type="protein sequence ID" value="RQH17966.1"/>
    <property type="molecule type" value="Genomic_DNA"/>
</dbReference>
<sequence length="303" mass="35101">MFYLTDNNDLKKCIEQLATANILWIDTEVADYNTRRPRLSLIQILADSQDLVGGLVYILDVLDNPDLTNFFIDKIMVEPNIEKVFHNARFDIKFLGKNEAKNITCTWEIAKKLPYYILPVPNFKLKTLVENLTDFKNIDKEIQGSDWGQRPLTEKQLEYAKMDSVYLAQVHLALFELMKQNNSEPTAENLDELSQRYQDILHEWKLLDSEIAHILERIKLAMQVQNISETSTFKLSATERVTQKVNFAELAAIVQDREIDLDFPITVTQKLQKDFGDIINEISVNKEKTSSWKLTVKNLSDIN</sequence>
<dbReference type="InterPro" id="IPR012337">
    <property type="entry name" value="RNaseH-like_sf"/>
</dbReference>
<dbReference type="RefSeq" id="WP_124145210.1">
    <property type="nucleotide sequence ID" value="NZ_CAWOKI010000071.1"/>
</dbReference>
<dbReference type="PANTHER" id="PTHR47649:SF1">
    <property type="entry name" value="RIBONUCLEASE D"/>
    <property type="match status" value="1"/>
</dbReference>
<dbReference type="InterPro" id="IPR051086">
    <property type="entry name" value="RNase_D-like"/>
</dbReference>